<dbReference type="Proteomes" id="UP000031586">
    <property type="component" value="Unassembled WGS sequence"/>
</dbReference>
<dbReference type="AlphaFoldDB" id="A0A0C1WAL6"/>
<protein>
    <submittedName>
        <fullName evidence="1">Uncharacterized protein</fullName>
    </submittedName>
</protein>
<evidence type="ECO:0000313" key="2">
    <source>
        <dbReference type="Proteomes" id="UP000031586"/>
    </source>
</evidence>
<organism evidence="1 2">
    <name type="scientific">Vibrio owensii CAIM 1854 = LMG 25443</name>
    <dbReference type="NCBI Taxonomy" id="1229493"/>
    <lineage>
        <taxon>Bacteria</taxon>
        <taxon>Pseudomonadati</taxon>
        <taxon>Pseudomonadota</taxon>
        <taxon>Gammaproteobacteria</taxon>
        <taxon>Vibrionales</taxon>
        <taxon>Vibrionaceae</taxon>
        <taxon>Vibrio</taxon>
    </lineage>
</organism>
<comment type="caution">
    <text evidence="1">The sequence shown here is derived from an EMBL/GenBank/DDBJ whole genome shotgun (WGS) entry which is preliminary data.</text>
</comment>
<evidence type="ECO:0000313" key="1">
    <source>
        <dbReference type="EMBL" id="KIF53342.1"/>
    </source>
</evidence>
<sequence>MENQPKPELIARIFIDSNNAHSFRSQFANVGFNFSVIEKGSANQSYAPNFLTSLDAVNQKMEEYSNIALTSSVEKGSDHSDKPVRFLGYDLEMNGSSRSLAFHKIERFVKTVKPVIRRAEKIASDEGINMSSFAGYSMAILKSLKVKSITFEDYSEKQGVTRWKTYPLMDLPELLEKAKAMAVEL</sequence>
<dbReference type="RefSeq" id="WP_020194539.1">
    <property type="nucleotide sequence ID" value="NZ_BAOH01000005.1"/>
</dbReference>
<reference evidence="1 2" key="1">
    <citation type="submission" date="2014-07" db="EMBL/GenBank/DDBJ databases">
        <title>Unique and conserved regions in Vibrio harveyi and related species in comparison with the shrimp pathogen Vibrio harveyi CAIM 1792.</title>
        <authorList>
            <person name="Espinoza-Valles I."/>
            <person name="Vora G."/>
            <person name="Leekitcharoenphon P."/>
            <person name="Ussery D."/>
            <person name="Hoj L."/>
            <person name="Gomez-Gil B."/>
        </authorList>
    </citation>
    <scope>NUCLEOTIDE SEQUENCE [LARGE SCALE GENOMIC DNA]</scope>
    <source>
        <strain evidence="2">CAIM 1854 / LMG 25443</strain>
    </source>
</reference>
<name>A0A0C1WAL6_9VIBR</name>
<gene>
    <name evidence="1" type="ORF">H735_10485</name>
</gene>
<accession>A0A0C1WAL6</accession>
<proteinExistence type="predicted"/>
<dbReference type="EMBL" id="JPRD01000015">
    <property type="protein sequence ID" value="KIF53342.1"/>
    <property type="molecule type" value="Genomic_DNA"/>
</dbReference>
<dbReference type="PATRIC" id="fig|1229493.5.peg.1186"/>